<protein>
    <recommendedName>
        <fullName evidence="11">Potassium-transporting ATPase KdpC subunit</fullName>
    </recommendedName>
    <alternativeName>
        <fullName evidence="11">ATP phosphohydrolase [potassium-transporting] C chain</fullName>
    </alternativeName>
    <alternativeName>
        <fullName evidence="11">Potassium-binding and translocating subunit C</fullName>
    </alternativeName>
    <alternativeName>
        <fullName evidence="11">Potassium-translocating ATPase C chain</fullName>
    </alternativeName>
</protein>
<comment type="function">
    <text evidence="11">Part of the high-affinity ATP-driven potassium transport (or Kdp) system, which catalyzes the hydrolysis of ATP coupled with the electrogenic transport of potassium into the cytoplasm. This subunit acts as a catalytic chaperone that increases the ATP-binding affinity of the ATP-hydrolyzing subunit KdpB by the formation of a transient KdpB/KdpC/ATP ternary complex.</text>
</comment>
<dbReference type="GO" id="GO:0005886">
    <property type="term" value="C:plasma membrane"/>
    <property type="evidence" value="ECO:0007669"/>
    <property type="project" value="UniProtKB-SubCell"/>
</dbReference>
<accession>A0AAU7X8E0</accession>
<sequence>MLHHIRPAIVLTAGFTVLLGLAYPLAITGLAQVAMPSAANGSPVVAGGKVIGSALIGQNFASERYFHGRPSATSAPDPNDASKTIDAPYNAANSSGSNLGPTSQKLIDRMKADIEASGLAKPVPADAVTASASGLDPDISPAFAYAQVPRVAKARGLDEAAVKALVATRVERRFLGIFGEPRVNVLGLNLALDATGRS</sequence>
<keyword evidence="1 11" id="KW-0813">Transport</keyword>
<evidence type="ECO:0000256" key="6">
    <source>
        <dbReference type="ARBA" id="ARBA00022840"/>
    </source>
</evidence>
<evidence type="ECO:0000313" key="12">
    <source>
        <dbReference type="EMBL" id="XBY44017.1"/>
    </source>
</evidence>
<dbReference type="InterPro" id="IPR003820">
    <property type="entry name" value="KdpC"/>
</dbReference>
<keyword evidence="9 11" id="KW-0406">Ion transport</keyword>
<dbReference type="KEGG" id="mflg:ABS361_18475"/>
<dbReference type="HAMAP" id="MF_00276">
    <property type="entry name" value="KdpC"/>
    <property type="match status" value="1"/>
</dbReference>
<evidence type="ECO:0000256" key="9">
    <source>
        <dbReference type="ARBA" id="ARBA00023065"/>
    </source>
</evidence>
<evidence type="ECO:0000256" key="3">
    <source>
        <dbReference type="ARBA" id="ARBA00022538"/>
    </source>
</evidence>
<evidence type="ECO:0000256" key="5">
    <source>
        <dbReference type="ARBA" id="ARBA00022741"/>
    </source>
</evidence>
<dbReference type="EMBL" id="CP158568">
    <property type="protein sequence ID" value="XBY44017.1"/>
    <property type="molecule type" value="Genomic_DNA"/>
</dbReference>
<dbReference type="GO" id="GO:0008556">
    <property type="term" value="F:P-type potassium transmembrane transporter activity"/>
    <property type="evidence" value="ECO:0007669"/>
    <property type="project" value="InterPro"/>
</dbReference>
<name>A0AAU7X8E0_9HYPH</name>
<keyword evidence="2 11" id="KW-1003">Cell membrane</keyword>
<dbReference type="PANTHER" id="PTHR30042">
    <property type="entry name" value="POTASSIUM-TRANSPORTING ATPASE C CHAIN"/>
    <property type="match status" value="1"/>
</dbReference>
<dbReference type="GO" id="GO:0005524">
    <property type="term" value="F:ATP binding"/>
    <property type="evidence" value="ECO:0007669"/>
    <property type="project" value="UniProtKB-UniRule"/>
</dbReference>
<proteinExistence type="inferred from homology"/>
<comment type="similarity">
    <text evidence="11">Belongs to the KdpC family.</text>
</comment>
<keyword evidence="8 11" id="KW-1133">Transmembrane helix</keyword>
<evidence type="ECO:0000256" key="4">
    <source>
        <dbReference type="ARBA" id="ARBA00022692"/>
    </source>
</evidence>
<reference evidence="12" key="1">
    <citation type="submission" date="2024-06" db="EMBL/GenBank/DDBJ databases">
        <title>Methylostella associata gen. nov., sp. nov., a novel Ancalomicrobiaceae-affiliated facultatively methylotrophic bacteria that feed on methanotrophs of the genus Methylococcus.</title>
        <authorList>
            <person name="Saltykova V."/>
            <person name="Danilova O.V."/>
            <person name="Oshkin I.Y."/>
            <person name="Belova S.E."/>
            <person name="Pimenov N.V."/>
            <person name="Dedysh S.N."/>
        </authorList>
    </citation>
    <scope>NUCLEOTIDE SEQUENCE</scope>
    <source>
        <strain evidence="12">S20</strain>
    </source>
</reference>
<keyword evidence="7 11" id="KW-0630">Potassium</keyword>
<comment type="subcellular location">
    <subcellularLocation>
        <location evidence="11">Cell membrane</location>
        <topology evidence="11">Single-pass membrane protein</topology>
    </subcellularLocation>
</comment>
<evidence type="ECO:0000256" key="11">
    <source>
        <dbReference type="HAMAP-Rule" id="MF_00276"/>
    </source>
</evidence>
<dbReference type="NCBIfam" id="NF001454">
    <property type="entry name" value="PRK00315.1"/>
    <property type="match status" value="1"/>
</dbReference>
<gene>
    <name evidence="11 12" type="primary">kdpC</name>
    <name evidence="12" type="ORF">ABS361_18475</name>
</gene>
<keyword evidence="6 11" id="KW-0067">ATP-binding</keyword>
<keyword evidence="5 11" id="KW-0547">Nucleotide-binding</keyword>
<keyword evidence="3 11" id="KW-0633">Potassium transport</keyword>
<evidence type="ECO:0000256" key="8">
    <source>
        <dbReference type="ARBA" id="ARBA00022989"/>
    </source>
</evidence>
<evidence type="ECO:0000256" key="7">
    <source>
        <dbReference type="ARBA" id="ARBA00022958"/>
    </source>
</evidence>
<organism evidence="12">
    <name type="scientific">Methyloraptor flagellatus</name>
    <dbReference type="NCBI Taxonomy" id="3162530"/>
    <lineage>
        <taxon>Bacteria</taxon>
        <taxon>Pseudomonadati</taxon>
        <taxon>Pseudomonadota</taxon>
        <taxon>Alphaproteobacteria</taxon>
        <taxon>Hyphomicrobiales</taxon>
        <taxon>Ancalomicrobiaceae</taxon>
        <taxon>Methyloraptor</taxon>
    </lineage>
</organism>
<evidence type="ECO:0000256" key="1">
    <source>
        <dbReference type="ARBA" id="ARBA00022448"/>
    </source>
</evidence>
<dbReference type="PIRSF" id="PIRSF001296">
    <property type="entry name" value="K_ATPase_KdpC"/>
    <property type="match status" value="1"/>
</dbReference>
<dbReference type="NCBIfam" id="TIGR00681">
    <property type="entry name" value="kdpC"/>
    <property type="match status" value="1"/>
</dbReference>
<dbReference type="PANTHER" id="PTHR30042:SF2">
    <property type="entry name" value="POTASSIUM-TRANSPORTING ATPASE KDPC SUBUNIT"/>
    <property type="match status" value="1"/>
</dbReference>
<dbReference type="RefSeq" id="WP_407049113.1">
    <property type="nucleotide sequence ID" value="NZ_CP158568.1"/>
</dbReference>
<keyword evidence="4 11" id="KW-0812">Transmembrane</keyword>
<dbReference type="AlphaFoldDB" id="A0AAU7X8E0"/>
<comment type="subunit">
    <text evidence="11">The system is composed of three essential subunits: KdpA, KdpB and KdpC.</text>
</comment>
<evidence type="ECO:0000256" key="2">
    <source>
        <dbReference type="ARBA" id="ARBA00022475"/>
    </source>
</evidence>
<evidence type="ECO:0000256" key="10">
    <source>
        <dbReference type="ARBA" id="ARBA00023136"/>
    </source>
</evidence>
<dbReference type="Pfam" id="PF02669">
    <property type="entry name" value="KdpC"/>
    <property type="match status" value="1"/>
</dbReference>
<keyword evidence="10 11" id="KW-0472">Membrane</keyword>